<organism evidence="2 3">
    <name type="scientific">Phycomyces blakesleeanus</name>
    <dbReference type="NCBI Taxonomy" id="4837"/>
    <lineage>
        <taxon>Eukaryota</taxon>
        <taxon>Fungi</taxon>
        <taxon>Fungi incertae sedis</taxon>
        <taxon>Mucoromycota</taxon>
        <taxon>Mucoromycotina</taxon>
        <taxon>Mucoromycetes</taxon>
        <taxon>Mucorales</taxon>
        <taxon>Phycomycetaceae</taxon>
        <taxon>Phycomyces</taxon>
    </lineage>
</organism>
<evidence type="ECO:0000313" key="3">
    <source>
        <dbReference type="Proteomes" id="UP001448207"/>
    </source>
</evidence>
<dbReference type="PROSITE" id="PS50181">
    <property type="entry name" value="FBOX"/>
    <property type="match status" value="1"/>
</dbReference>
<gene>
    <name evidence="2" type="ORF">J3Q64DRAFT_1748206</name>
</gene>
<keyword evidence="3" id="KW-1185">Reference proteome</keyword>
<dbReference type="Gene3D" id="1.20.1280.50">
    <property type="match status" value="1"/>
</dbReference>
<evidence type="ECO:0000313" key="2">
    <source>
        <dbReference type="EMBL" id="KAL0083574.1"/>
    </source>
</evidence>
<name>A0ABR3AVE7_PHYBL</name>
<dbReference type="InterPro" id="IPR001810">
    <property type="entry name" value="F-box_dom"/>
</dbReference>
<dbReference type="SUPFAM" id="SSF81383">
    <property type="entry name" value="F-box domain"/>
    <property type="match status" value="1"/>
</dbReference>
<accession>A0ABR3AVE7</accession>
<dbReference type="EMBL" id="JBCLYO010000013">
    <property type="protein sequence ID" value="KAL0083574.1"/>
    <property type="molecule type" value="Genomic_DNA"/>
</dbReference>
<reference evidence="2 3" key="1">
    <citation type="submission" date="2024-04" db="EMBL/GenBank/DDBJ databases">
        <title>Symmetric and asymmetric DNA N6-adenine methylation regulates different biological responses in Mucorales.</title>
        <authorList>
            <consortium name="Lawrence Berkeley National Laboratory"/>
            <person name="Lax C."/>
            <person name="Mondo S.J."/>
            <person name="Osorio-Concepcion M."/>
            <person name="Muszewska A."/>
            <person name="Corrochano-Luque M."/>
            <person name="Gutierrez G."/>
            <person name="Riley R."/>
            <person name="Lipzen A."/>
            <person name="Guo J."/>
            <person name="Hundley H."/>
            <person name="Amirebrahimi M."/>
            <person name="Ng V."/>
            <person name="Lorenzo-Gutierrez D."/>
            <person name="Binder U."/>
            <person name="Yang J."/>
            <person name="Song Y."/>
            <person name="Canovas D."/>
            <person name="Navarro E."/>
            <person name="Freitag M."/>
            <person name="Gabaldon T."/>
            <person name="Grigoriev I.V."/>
            <person name="Corrochano L.M."/>
            <person name="Nicolas F.E."/>
            <person name="Garre V."/>
        </authorList>
    </citation>
    <scope>NUCLEOTIDE SEQUENCE [LARGE SCALE GENOMIC DNA]</scope>
    <source>
        <strain evidence="2 3">L51</strain>
    </source>
</reference>
<sequence length="218" mass="24876">MLASELPFEILSQIASFLSKPDQCNASSVCRAWKRPFNEEFWRWTDIGYEPGFDRSCCLLLDILGNGSNYGQMVRSLSLAEDIEIHCDILWQLQTYLTGLTYISLPEASLTTSCFHHLNRWLTWSTTLTRLRFCIHGMGVGVSDFLDLLEYLPRLQWLEYTPERATHSLFRLEDVETIHTHLKNLDTLILGTELSCLSPQNLELLSTVQPAVAMSLSG</sequence>
<proteinExistence type="predicted"/>
<dbReference type="Proteomes" id="UP001448207">
    <property type="component" value="Unassembled WGS sequence"/>
</dbReference>
<dbReference type="SMART" id="SM00256">
    <property type="entry name" value="FBOX"/>
    <property type="match status" value="1"/>
</dbReference>
<comment type="caution">
    <text evidence="2">The sequence shown here is derived from an EMBL/GenBank/DDBJ whole genome shotgun (WGS) entry which is preliminary data.</text>
</comment>
<dbReference type="Pfam" id="PF12937">
    <property type="entry name" value="F-box-like"/>
    <property type="match status" value="1"/>
</dbReference>
<protein>
    <recommendedName>
        <fullName evidence="1">F-box domain-containing protein</fullName>
    </recommendedName>
</protein>
<dbReference type="InterPro" id="IPR036047">
    <property type="entry name" value="F-box-like_dom_sf"/>
</dbReference>
<evidence type="ECO:0000259" key="1">
    <source>
        <dbReference type="PROSITE" id="PS50181"/>
    </source>
</evidence>
<feature type="domain" description="F-box" evidence="1">
    <location>
        <begin position="1"/>
        <end position="45"/>
    </location>
</feature>